<evidence type="ECO:0000256" key="7">
    <source>
        <dbReference type="SAM" id="Phobius"/>
    </source>
</evidence>
<feature type="transmembrane region" description="Helical" evidence="7">
    <location>
        <begin position="17"/>
        <end position="38"/>
    </location>
</feature>
<proteinExistence type="predicted"/>
<dbReference type="InterPro" id="IPR036890">
    <property type="entry name" value="HATPase_C_sf"/>
</dbReference>
<dbReference type="SMART" id="SM00387">
    <property type="entry name" value="HATPase_c"/>
    <property type="match status" value="1"/>
</dbReference>
<dbReference type="SUPFAM" id="SSF55874">
    <property type="entry name" value="ATPase domain of HSP90 chaperone/DNA topoisomerase II/histidine kinase"/>
    <property type="match status" value="1"/>
</dbReference>
<evidence type="ECO:0000256" key="1">
    <source>
        <dbReference type="ARBA" id="ARBA00000085"/>
    </source>
</evidence>
<reference evidence="9 10" key="1">
    <citation type="submission" date="2023-11" db="EMBL/GenBank/DDBJ databases">
        <title>Paucibacter sp. nov., isolated from fresh soil in Korea.</title>
        <authorList>
            <person name="Le N.T.T."/>
        </authorList>
    </citation>
    <scope>NUCLEOTIDE SEQUENCE [LARGE SCALE GENOMIC DNA]</scope>
    <source>
        <strain evidence="9 10">R3-3</strain>
    </source>
</reference>
<keyword evidence="7" id="KW-0812">Transmembrane</keyword>
<evidence type="ECO:0000256" key="6">
    <source>
        <dbReference type="ARBA" id="ARBA00022840"/>
    </source>
</evidence>
<evidence type="ECO:0000256" key="3">
    <source>
        <dbReference type="ARBA" id="ARBA00022679"/>
    </source>
</evidence>
<dbReference type="EMBL" id="JAXCLA010000009">
    <property type="protein sequence ID" value="MDY0748017.1"/>
    <property type="molecule type" value="Genomic_DNA"/>
</dbReference>
<feature type="transmembrane region" description="Helical" evidence="7">
    <location>
        <begin position="385"/>
        <end position="408"/>
    </location>
</feature>
<comment type="catalytic activity">
    <reaction evidence="1">
        <text>ATP + protein L-histidine = ADP + protein N-phospho-L-histidine.</text>
        <dbReference type="EC" id="2.7.13.3"/>
    </reaction>
</comment>
<dbReference type="PROSITE" id="PS50109">
    <property type="entry name" value="HIS_KIN"/>
    <property type="match status" value="1"/>
</dbReference>
<gene>
    <name evidence="9" type="ORF">SNE35_26185</name>
</gene>
<dbReference type="GO" id="GO:0016301">
    <property type="term" value="F:kinase activity"/>
    <property type="evidence" value="ECO:0007669"/>
    <property type="project" value="UniProtKB-KW"/>
</dbReference>
<keyword evidence="10" id="KW-1185">Reference proteome</keyword>
<keyword evidence="5 9" id="KW-0418">Kinase</keyword>
<evidence type="ECO:0000256" key="2">
    <source>
        <dbReference type="ARBA" id="ARBA00012438"/>
    </source>
</evidence>
<comment type="caution">
    <text evidence="9">The sequence shown here is derived from an EMBL/GenBank/DDBJ whole genome shotgun (WGS) entry which is preliminary data.</text>
</comment>
<keyword evidence="6" id="KW-0067">ATP-binding</keyword>
<dbReference type="Proteomes" id="UP001285263">
    <property type="component" value="Unassembled WGS sequence"/>
</dbReference>
<dbReference type="PANTHER" id="PTHR44936">
    <property type="entry name" value="SENSOR PROTEIN CREC"/>
    <property type="match status" value="1"/>
</dbReference>
<keyword evidence="4" id="KW-0547">Nucleotide-binding</keyword>
<sequence length="688" mass="74038">MEELTVRLGLAGWRNRIVFHAVFLLLALATLALAVTLLREEKARAYQRYAQAFPRALDTLAARLRHPTGQLALLNPEQGERATPLLLPFSAIDFDDPQKARSAVEMSGCARQYAGSSASLCLAVGSNAYAGGFVYAVGALDAGPLTARGRGQLDLAGVDRLRVRLRYHGRAQTWLAPFEALDEQGFAQRGRLTGFAEVDGDTLPARARPERDFRGWLWREGPCLAGDGDDCPRRTLFSVRLPVDALREALAQRTAGLPWPPPDLAQMGLRLELLGPGGAVRFDSATGQPQATLILQGLAAELQTGEVLRIERAGRLVAEVRGHAEPADLPSPWLARLIRRLPLNDPEPVLRAQDEIATPLGRFDLTLAGDLRSVDRSLSAGAARVSWLVGSMLGAIFVAWLVIALGFMRRVARLTRRAAAVSQGLSQAERADAELMTRLDVADLRGSDELGILAGTISELLDRAKLALRREQLRAEHERDMWHAVGHEIMSPLQSLLALHGGGSDESRRYLERMQQAVRVLYGTASPGEALAAAPLNAEPLDLAAFAAALADNAGHAGIDGVKLTPWNEGPLIVHADEYALEDVLTHVLRNAQRHRSAGTAIVLTLAREAGQALLSVHNVGEPVPAELIERIFDYGVSTAEPAEGQGRGQGLFVARTYLAKMDGRIAVANGAGGVRFTITLPLAPAAA</sequence>
<dbReference type="RefSeq" id="WP_320425984.1">
    <property type="nucleotide sequence ID" value="NZ_JAXCLA010000009.1"/>
</dbReference>
<keyword evidence="7" id="KW-0472">Membrane</keyword>
<dbReference type="InterPro" id="IPR050980">
    <property type="entry name" value="2C_sensor_his_kinase"/>
</dbReference>
<evidence type="ECO:0000313" key="9">
    <source>
        <dbReference type="EMBL" id="MDY0748017.1"/>
    </source>
</evidence>
<evidence type="ECO:0000256" key="4">
    <source>
        <dbReference type="ARBA" id="ARBA00022741"/>
    </source>
</evidence>
<dbReference type="Gene3D" id="3.30.565.10">
    <property type="entry name" value="Histidine kinase-like ATPase, C-terminal domain"/>
    <property type="match status" value="1"/>
</dbReference>
<dbReference type="Gene3D" id="1.10.287.130">
    <property type="match status" value="1"/>
</dbReference>
<name>A0ABU5DSH6_9BURK</name>
<dbReference type="InterPro" id="IPR005467">
    <property type="entry name" value="His_kinase_dom"/>
</dbReference>
<dbReference type="Pfam" id="PF02518">
    <property type="entry name" value="HATPase_c"/>
    <property type="match status" value="1"/>
</dbReference>
<protein>
    <recommendedName>
        <fullName evidence="2">histidine kinase</fullName>
        <ecNumber evidence="2">2.7.13.3</ecNumber>
    </recommendedName>
</protein>
<feature type="domain" description="Histidine kinase" evidence="8">
    <location>
        <begin position="484"/>
        <end position="685"/>
    </location>
</feature>
<organism evidence="9 10">
    <name type="scientific">Roseateles agri</name>
    <dbReference type="NCBI Taxonomy" id="3098619"/>
    <lineage>
        <taxon>Bacteria</taxon>
        <taxon>Pseudomonadati</taxon>
        <taxon>Pseudomonadota</taxon>
        <taxon>Betaproteobacteria</taxon>
        <taxon>Burkholderiales</taxon>
        <taxon>Sphaerotilaceae</taxon>
        <taxon>Roseateles</taxon>
    </lineage>
</organism>
<dbReference type="PANTHER" id="PTHR44936:SF10">
    <property type="entry name" value="SENSOR PROTEIN RSTB"/>
    <property type="match status" value="1"/>
</dbReference>
<evidence type="ECO:0000256" key="5">
    <source>
        <dbReference type="ARBA" id="ARBA00022777"/>
    </source>
</evidence>
<dbReference type="InterPro" id="IPR003594">
    <property type="entry name" value="HATPase_dom"/>
</dbReference>
<keyword evidence="7" id="KW-1133">Transmembrane helix</keyword>
<keyword evidence="3" id="KW-0808">Transferase</keyword>
<dbReference type="EC" id="2.7.13.3" evidence="2"/>
<evidence type="ECO:0000313" key="10">
    <source>
        <dbReference type="Proteomes" id="UP001285263"/>
    </source>
</evidence>
<evidence type="ECO:0000259" key="8">
    <source>
        <dbReference type="PROSITE" id="PS50109"/>
    </source>
</evidence>
<accession>A0ABU5DSH6</accession>